<sequence>MTERRGRGFGRGYRSRPNHSTSANFRGGRGFGRGYGGEQNHNASANFRGGRGFGRGYVDGPNHNTRANFRGGRGGSRDGGHETYRQDETIVTLTIPEIIRSQQKTTIANFNSSTLTYKSSDGIIFITNGEPITTIWKKLLKKENPWGQNDVRMFVNSALVTADSQFDYKREELVKELGNPDSGLKRLKEIIEFPSVSCDAGLNNRVLSFQYVILPLFGLLTRNAIAECILEKYVHAIFMVIYVNLDTFFYNNVMKCLEMLVRRNSVVDHQVSVEELLKQNRYSFIPYSLGVFFLIIVRLLTSVRK</sequence>
<keyword evidence="2" id="KW-0812">Transmembrane</keyword>
<feature type="region of interest" description="Disordered" evidence="1">
    <location>
        <begin position="53"/>
        <end position="82"/>
    </location>
</feature>
<comment type="caution">
    <text evidence="3">The sequence shown here is derived from an EMBL/GenBank/DDBJ whole genome shotgun (WGS) entry which is preliminary data.</text>
</comment>
<proteinExistence type="predicted"/>
<evidence type="ECO:0000256" key="2">
    <source>
        <dbReference type="SAM" id="Phobius"/>
    </source>
</evidence>
<accession>A0A397SUZ4</accession>
<evidence type="ECO:0000313" key="3">
    <source>
        <dbReference type="EMBL" id="RIA86554.1"/>
    </source>
</evidence>
<organism evidence="3 4">
    <name type="scientific">Glomus cerebriforme</name>
    <dbReference type="NCBI Taxonomy" id="658196"/>
    <lineage>
        <taxon>Eukaryota</taxon>
        <taxon>Fungi</taxon>
        <taxon>Fungi incertae sedis</taxon>
        <taxon>Mucoromycota</taxon>
        <taxon>Glomeromycotina</taxon>
        <taxon>Glomeromycetes</taxon>
        <taxon>Glomerales</taxon>
        <taxon>Glomeraceae</taxon>
        <taxon>Glomus</taxon>
    </lineage>
</organism>
<dbReference type="OrthoDB" id="2423195at2759"/>
<protein>
    <submittedName>
        <fullName evidence="3">Uncharacterized protein</fullName>
    </submittedName>
</protein>
<gene>
    <name evidence="3" type="ORF">C1645_829115</name>
</gene>
<dbReference type="EMBL" id="QKYT01000357">
    <property type="protein sequence ID" value="RIA86554.1"/>
    <property type="molecule type" value="Genomic_DNA"/>
</dbReference>
<evidence type="ECO:0000256" key="1">
    <source>
        <dbReference type="SAM" id="MobiDB-lite"/>
    </source>
</evidence>
<keyword evidence="2" id="KW-0472">Membrane</keyword>
<evidence type="ECO:0000313" key="4">
    <source>
        <dbReference type="Proteomes" id="UP000265703"/>
    </source>
</evidence>
<keyword evidence="2" id="KW-1133">Transmembrane helix</keyword>
<reference evidence="3 4" key="1">
    <citation type="submission" date="2018-06" db="EMBL/GenBank/DDBJ databases">
        <title>Comparative genomics reveals the genomic features of Rhizophagus irregularis, R. cerebriforme, R. diaphanum and Gigaspora rosea, and their symbiotic lifestyle signature.</title>
        <authorList>
            <person name="Morin E."/>
            <person name="San Clemente H."/>
            <person name="Chen E.C.H."/>
            <person name="De La Providencia I."/>
            <person name="Hainaut M."/>
            <person name="Kuo A."/>
            <person name="Kohler A."/>
            <person name="Murat C."/>
            <person name="Tang N."/>
            <person name="Roy S."/>
            <person name="Loubradou J."/>
            <person name="Henrissat B."/>
            <person name="Grigoriev I.V."/>
            <person name="Corradi N."/>
            <person name="Roux C."/>
            <person name="Martin F.M."/>
        </authorList>
    </citation>
    <scope>NUCLEOTIDE SEQUENCE [LARGE SCALE GENOMIC DNA]</scope>
    <source>
        <strain evidence="3 4">DAOM 227022</strain>
    </source>
</reference>
<keyword evidence="4" id="KW-1185">Reference proteome</keyword>
<feature type="transmembrane region" description="Helical" evidence="2">
    <location>
        <begin position="284"/>
        <end position="301"/>
    </location>
</feature>
<dbReference type="Proteomes" id="UP000265703">
    <property type="component" value="Unassembled WGS sequence"/>
</dbReference>
<name>A0A397SUZ4_9GLOM</name>
<dbReference type="AlphaFoldDB" id="A0A397SUZ4"/>
<feature type="region of interest" description="Disordered" evidence="1">
    <location>
        <begin position="1"/>
        <end position="30"/>
    </location>
</feature>